<protein>
    <submittedName>
        <fullName evidence="1">Uncharacterized protein</fullName>
    </submittedName>
</protein>
<dbReference type="EMBL" id="CM047899">
    <property type="protein sequence ID" value="KAJ0103601.1"/>
    <property type="molecule type" value="Genomic_DNA"/>
</dbReference>
<keyword evidence="2" id="KW-1185">Reference proteome</keyword>
<organism evidence="1 2">
    <name type="scientific">Pistacia atlantica</name>
    <dbReference type="NCBI Taxonomy" id="434234"/>
    <lineage>
        <taxon>Eukaryota</taxon>
        <taxon>Viridiplantae</taxon>
        <taxon>Streptophyta</taxon>
        <taxon>Embryophyta</taxon>
        <taxon>Tracheophyta</taxon>
        <taxon>Spermatophyta</taxon>
        <taxon>Magnoliopsida</taxon>
        <taxon>eudicotyledons</taxon>
        <taxon>Gunneridae</taxon>
        <taxon>Pentapetalae</taxon>
        <taxon>rosids</taxon>
        <taxon>malvids</taxon>
        <taxon>Sapindales</taxon>
        <taxon>Anacardiaceae</taxon>
        <taxon>Pistacia</taxon>
    </lineage>
</organism>
<gene>
    <name evidence="1" type="ORF">Patl1_05984</name>
</gene>
<sequence length="430" mass="48119">MEGGGSVTCGSWIKRPENMNLVVVGKSRRLHSSPALLEIFSFEPNKSSMSTAPLVSYVFEECEGDPLSIAVNPSGDDLVCSTTNGGCKWFEVYGRETNLKLLAKKMPPLEDVGPQKCLAFSVDGSRLATGGVDGHLRILHWPSLRIILDEPRAHKSVWDMDFSLDSEYLASTSTDGSARIWKTEDGVPWTFLTRNSDEKIELCRFSKDGTKPFLFCTVQKGEKAVVAVYDISTWNKIGYKRLLRKPASIMSISRDGKYLAIDKAMLIELLCEVAAECCLCSVFICEITVNICLSFPYGRASKDGDICAVNVKKMEICHWSKRLHLGTRITSLEFCPSQRVVLTTSNEWGALITKLNVPADWKEWQIYVLLLGLFLASAVAFYIFFRNSGSFWNFPLPKNQPKRPKIETILGDPQSSDDQNMWSEFGPLDM</sequence>
<comment type="caution">
    <text evidence="1">The sequence shown here is derived from an EMBL/GenBank/DDBJ whole genome shotgun (WGS) entry which is preliminary data.</text>
</comment>
<proteinExistence type="predicted"/>
<name>A0ACC1BX17_9ROSI</name>
<dbReference type="Proteomes" id="UP001164250">
    <property type="component" value="Chromosome 3"/>
</dbReference>
<accession>A0ACC1BX17</accession>
<evidence type="ECO:0000313" key="1">
    <source>
        <dbReference type="EMBL" id="KAJ0103601.1"/>
    </source>
</evidence>
<evidence type="ECO:0000313" key="2">
    <source>
        <dbReference type="Proteomes" id="UP001164250"/>
    </source>
</evidence>
<reference evidence="2" key="1">
    <citation type="journal article" date="2023" name="G3 (Bethesda)">
        <title>Genome assembly and association tests identify interacting loci associated with vigor, precocity, and sex in interspecific pistachio rootstocks.</title>
        <authorList>
            <person name="Palmer W."/>
            <person name="Jacygrad E."/>
            <person name="Sagayaradj S."/>
            <person name="Cavanaugh K."/>
            <person name="Han R."/>
            <person name="Bertier L."/>
            <person name="Beede B."/>
            <person name="Kafkas S."/>
            <person name="Golino D."/>
            <person name="Preece J."/>
            <person name="Michelmore R."/>
        </authorList>
    </citation>
    <scope>NUCLEOTIDE SEQUENCE [LARGE SCALE GENOMIC DNA]</scope>
</reference>